<dbReference type="Proteomes" id="UP000198862">
    <property type="component" value="Unassembled WGS sequence"/>
</dbReference>
<name>A0A1I1PAP3_9GAMM</name>
<sequence length="72" mass="8471">FMQITYCIRMLQQTYPSFRSPKLDFFNTFDRAMANFKGQNVAHDLIPWDSDFHSRADSQCNMMVGVSKNEKL</sequence>
<keyword evidence="2" id="KW-1185">Reference proteome</keyword>
<accession>A0A1I1PAP3</accession>
<dbReference type="STRING" id="1123010.SAMN02745724_03385"/>
<evidence type="ECO:0000313" key="2">
    <source>
        <dbReference type="Proteomes" id="UP000198862"/>
    </source>
</evidence>
<proteinExistence type="predicted"/>
<evidence type="ECO:0000313" key="1">
    <source>
        <dbReference type="EMBL" id="SFD06869.1"/>
    </source>
</evidence>
<dbReference type="AlphaFoldDB" id="A0A1I1PAP3"/>
<reference evidence="1 2" key="1">
    <citation type="submission" date="2016-10" db="EMBL/GenBank/DDBJ databases">
        <authorList>
            <person name="de Groot N.N."/>
        </authorList>
    </citation>
    <scope>NUCLEOTIDE SEQUENCE [LARGE SCALE GENOMIC DNA]</scope>
    <source>
        <strain evidence="1 2">DSM 6059</strain>
    </source>
</reference>
<dbReference type="EMBL" id="FOLO01000030">
    <property type="protein sequence ID" value="SFD06869.1"/>
    <property type="molecule type" value="Genomic_DNA"/>
</dbReference>
<organism evidence="1 2">
    <name type="scientific">Pseudoalteromonas denitrificans DSM 6059</name>
    <dbReference type="NCBI Taxonomy" id="1123010"/>
    <lineage>
        <taxon>Bacteria</taxon>
        <taxon>Pseudomonadati</taxon>
        <taxon>Pseudomonadota</taxon>
        <taxon>Gammaproteobacteria</taxon>
        <taxon>Alteromonadales</taxon>
        <taxon>Pseudoalteromonadaceae</taxon>
        <taxon>Pseudoalteromonas</taxon>
    </lineage>
</organism>
<protein>
    <submittedName>
        <fullName evidence="1">Uncharacterized protein</fullName>
    </submittedName>
</protein>
<feature type="non-terminal residue" evidence="1">
    <location>
        <position position="1"/>
    </location>
</feature>
<gene>
    <name evidence="1" type="ORF">SAMN02745724_03385</name>
</gene>